<dbReference type="Proteomes" id="UP000006757">
    <property type="component" value="Unassembled WGS sequence"/>
</dbReference>
<feature type="region of interest" description="Disordered" evidence="1">
    <location>
        <begin position="1"/>
        <end position="270"/>
    </location>
</feature>
<evidence type="ECO:0000313" key="3">
    <source>
        <dbReference type="Proteomes" id="UP000006757"/>
    </source>
</evidence>
<sequence>MMEAPSISKSASPHSSQEVVGNESRPRSDPRRSVTPRDRGRGRGSGPARSANGRFMRATPVETESMVDLGSVSVILGPSSPAGSVAVSAETTNSAGPPQQPGSGTSTVVTAAGRSLPVCQTPAATPKDEPLSFPPSIPSTPKQNGTGNHDFRVTPKVADASRLSLTEHSTATPTHDLAGPSFVAPGASPYEAVTTEVASGSKTTTPLPDPKGKQKRQLGSLSTPSSPGNQDTPSRPQRKKAVRRQETLGPINSALEAPAGPSTAPVQPRQFFGSATPAAAFGSGENVAGAFQKSSTFPYPALPASTPVIAPPAAGPSSWQLEPAKFADAQNPLLALTPPAHGQRVQDSGLTLDQKQTLRYMIWGQPLGLPPPSNHAGIGGVNAPFTAPAMVGAGTFAQQQASPPVLGHHAARTGVIAQFSATTSPTSSYGPATTTTYQDAMPQTAFPILQGQALPQWQHPPSYGTHYLPSYDEMVNNPAMLSNPNLAPWTTFAAHHANRGQNQDSYPNALGLSLSGNGMVPASSSISNPQPAFQHYSAQPNQNDHNLNGFNILDDPDVKAVIDYVDNLAAGNLDSFNPPPGTDDHTQHAEGTQPNSTEVEAQ</sequence>
<dbReference type="EMBL" id="AMBO01000237">
    <property type="protein sequence ID" value="EKD04015.1"/>
    <property type="molecule type" value="Genomic_DNA"/>
</dbReference>
<feature type="compositionally biased region" description="Low complexity" evidence="1">
    <location>
        <begin position="1"/>
        <end position="16"/>
    </location>
</feature>
<dbReference type="HOGENOM" id="CLU_453558_0_0_1"/>
<dbReference type="AlphaFoldDB" id="K1VIR0"/>
<feature type="compositionally biased region" description="Polar residues" evidence="1">
    <location>
        <begin position="217"/>
        <end position="235"/>
    </location>
</feature>
<dbReference type="InParanoid" id="K1VIR0"/>
<feature type="compositionally biased region" description="Low complexity" evidence="1">
    <location>
        <begin position="77"/>
        <end position="89"/>
    </location>
</feature>
<evidence type="ECO:0000256" key="1">
    <source>
        <dbReference type="SAM" id="MobiDB-lite"/>
    </source>
</evidence>
<proteinExistence type="predicted"/>
<feature type="region of interest" description="Disordered" evidence="1">
    <location>
        <begin position="572"/>
        <end position="602"/>
    </location>
</feature>
<organism evidence="2 3">
    <name type="scientific">Trichosporon asahii var. asahii (strain CBS 8904)</name>
    <name type="common">Yeast</name>
    <dbReference type="NCBI Taxonomy" id="1220162"/>
    <lineage>
        <taxon>Eukaryota</taxon>
        <taxon>Fungi</taxon>
        <taxon>Dikarya</taxon>
        <taxon>Basidiomycota</taxon>
        <taxon>Agaricomycotina</taxon>
        <taxon>Tremellomycetes</taxon>
        <taxon>Trichosporonales</taxon>
        <taxon>Trichosporonaceae</taxon>
        <taxon>Trichosporon</taxon>
    </lineage>
</organism>
<gene>
    <name evidence="2" type="ORF">A1Q2_01689</name>
</gene>
<feature type="compositionally biased region" description="Basic and acidic residues" evidence="1">
    <location>
        <begin position="24"/>
        <end position="41"/>
    </location>
</feature>
<feature type="compositionally biased region" description="Polar residues" evidence="1">
    <location>
        <begin position="196"/>
        <end position="206"/>
    </location>
</feature>
<feature type="compositionally biased region" description="Polar residues" evidence="1">
    <location>
        <begin position="589"/>
        <end position="602"/>
    </location>
</feature>
<accession>K1VIR0</accession>
<keyword evidence="3" id="KW-1185">Reference proteome</keyword>
<reference evidence="2 3" key="1">
    <citation type="journal article" date="2012" name="Eukaryot. Cell">
        <title>Genome sequence of the Trichosporon asahii environmental strain CBS 8904.</title>
        <authorList>
            <person name="Yang R.Y."/>
            <person name="Li H.T."/>
            <person name="Zhu H."/>
            <person name="Zhou G.P."/>
            <person name="Wang M."/>
            <person name="Wang L."/>
        </authorList>
    </citation>
    <scope>NUCLEOTIDE SEQUENCE [LARGE SCALE GENOMIC DNA]</scope>
    <source>
        <strain evidence="2 3">CBS 8904</strain>
    </source>
</reference>
<evidence type="ECO:0000313" key="2">
    <source>
        <dbReference type="EMBL" id="EKD04015.1"/>
    </source>
</evidence>
<name>K1VIR0_TRIAC</name>
<comment type="caution">
    <text evidence="2">The sequence shown here is derived from an EMBL/GenBank/DDBJ whole genome shotgun (WGS) entry which is preliminary data.</text>
</comment>
<protein>
    <submittedName>
        <fullName evidence="2">Uncharacterized protein</fullName>
    </submittedName>
</protein>
<feature type="compositionally biased region" description="Polar residues" evidence="1">
    <location>
        <begin position="163"/>
        <end position="173"/>
    </location>
</feature>
<feature type="compositionally biased region" description="Polar residues" evidence="1">
    <location>
        <begin position="90"/>
        <end position="109"/>
    </location>
</feature>